<dbReference type="InterPro" id="IPR014284">
    <property type="entry name" value="RNA_pol_sigma-70_dom"/>
</dbReference>
<dbReference type="InterPro" id="IPR013249">
    <property type="entry name" value="RNA_pol_sigma70_r4_t2"/>
</dbReference>
<dbReference type="Gene3D" id="3.10.450.50">
    <property type="match status" value="1"/>
</dbReference>
<gene>
    <name evidence="8" type="ORF">EFL95_00580</name>
</gene>
<comment type="caution">
    <text evidence="8">The sequence shown here is derived from an EMBL/GenBank/DDBJ whole genome shotgun (WGS) entry which is preliminary data.</text>
</comment>
<name>A0A3N0DZ90_9ACTN</name>
<dbReference type="SUPFAM" id="SSF88946">
    <property type="entry name" value="Sigma2 domain of RNA polymerase sigma factors"/>
    <property type="match status" value="1"/>
</dbReference>
<dbReference type="Pfam" id="PF08281">
    <property type="entry name" value="Sigma70_r4_2"/>
    <property type="match status" value="1"/>
</dbReference>
<dbReference type="PANTHER" id="PTHR30173">
    <property type="entry name" value="SIGMA 19 FACTOR"/>
    <property type="match status" value="1"/>
</dbReference>
<evidence type="ECO:0000259" key="6">
    <source>
        <dbReference type="Pfam" id="PF04542"/>
    </source>
</evidence>
<dbReference type="Pfam" id="PF04542">
    <property type="entry name" value="Sigma70_r2"/>
    <property type="match status" value="1"/>
</dbReference>
<dbReference type="NCBIfam" id="TIGR02937">
    <property type="entry name" value="sigma70-ECF"/>
    <property type="match status" value="1"/>
</dbReference>
<dbReference type="SUPFAM" id="SSF54427">
    <property type="entry name" value="NTF2-like"/>
    <property type="match status" value="1"/>
</dbReference>
<dbReference type="AlphaFoldDB" id="A0A3N0DZ90"/>
<dbReference type="InterPro" id="IPR032710">
    <property type="entry name" value="NTF2-like_dom_sf"/>
</dbReference>
<evidence type="ECO:0000256" key="2">
    <source>
        <dbReference type="ARBA" id="ARBA00011344"/>
    </source>
</evidence>
<proteinExistence type="inferred from homology"/>
<reference evidence="8 9" key="1">
    <citation type="submission" date="2018-11" db="EMBL/GenBank/DDBJ databases">
        <authorList>
            <person name="Li F."/>
        </authorList>
    </citation>
    <scope>NUCLEOTIDE SEQUENCE [LARGE SCALE GENOMIC DNA]</scope>
    <source>
        <strain evidence="8 9">KIS18-7</strain>
    </source>
</reference>
<dbReference type="Proteomes" id="UP000277094">
    <property type="component" value="Unassembled WGS sequence"/>
</dbReference>
<keyword evidence="9" id="KW-1185">Reference proteome</keyword>
<dbReference type="InterPro" id="IPR052704">
    <property type="entry name" value="ECF_Sigma-70_Domain"/>
</dbReference>
<dbReference type="InterPro" id="IPR036388">
    <property type="entry name" value="WH-like_DNA-bd_sf"/>
</dbReference>
<evidence type="ECO:0000256" key="1">
    <source>
        <dbReference type="ARBA" id="ARBA00010641"/>
    </source>
</evidence>
<protein>
    <submittedName>
        <fullName evidence="8">RNA polymerase sigma-70 factor</fullName>
    </submittedName>
</protein>
<evidence type="ECO:0000256" key="5">
    <source>
        <dbReference type="ARBA" id="ARBA00023163"/>
    </source>
</evidence>
<keyword evidence="4" id="KW-0731">Sigma factor</keyword>
<keyword evidence="5" id="KW-0804">Transcription</keyword>
<dbReference type="SUPFAM" id="SSF88659">
    <property type="entry name" value="Sigma3 and sigma4 domains of RNA polymerase sigma factors"/>
    <property type="match status" value="1"/>
</dbReference>
<dbReference type="RefSeq" id="WP_123232126.1">
    <property type="nucleotide sequence ID" value="NZ_RJSG01000001.1"/>
</dbReference>
<dbReference type="GO" id="GO:0003677">
    <property type="term" value="F:DNA binding"/>
    <property type="evidence" value="ECO:0007669"/>
    <property type="project" value="InterPro"/>
</dbReference>
<dbReference type="InterPro" id="IPR013324">
    <property type="entry name" value="RNA_pol_sigma_r3/r4-like"/>
</dbReference>
<evidence type="ECO:0000259" key="7">
    <source>
        <dbReference type="Pfam" id="PF08281"/>
    </source>
</evidence>
<keyword evidence="3" id="KW-0805">Transcription regulation</keyword>
<dbReference type="InterPro" id="IPR014303">
    <property type="entry name" value="RNA_pol_sigma-70_ECF"/>
</dbReference>
<dbReference type="Gene3D" id="1.10.10.10">
    <property type="entry name" value="Winged helix-like DNA-binding domain superfamily/Winged helix DNA-binding domain"/>
    <property type="match status" value="1"/>
</dbReference>
<feature type="domain" description="RNA polymerase sigma-70 region 2" evidence="6">
    <location>
        <begin position="9"/>
        <end position="72"/>
    </location>
</feature>
<evidence type="ECO:0000313" key="8">
    <source>
        <dbReference type="EMBL" id="RNL80919.1"/>
    </source>
</evidence>
<accession>A0A3N0DZ90</accession>
<dbReference type="OrthoDB" id="6689546at2"/>
<evidence type="ECO:0000256" key="3">
    <source>
        <dbReference type="ARBA" id="ARBA00023015"/>
    </source>
</evidence>
<dbReference type="InterPro" id="IPR007627">
    <property type="entry name" value="RNA_pol_sigma70_r2"/>
</dbReference>
<comment type="similarity">
    <text evidence="1">Belongs to the sigma-70 factor family. ECF subfamily.</text>
</comment>
<dbReference type="GO" id="GO:0016987">
    <property type="term" value="F:sigma factor activity"/>
    <property type="evidence" value="ECO:0007669"/>
    <property type="project" value="UniProtKB-KW"/>
</dbReference>
<evidence type="ECO:0000313" key="9">
    <source>
        <dbReference type="Proteomes" id="UP000277094"/>
    </source>
</evidence>
<dbReference type="EMBL" id="RJSG01000001">
    <property type="protein sequence ID" value="RNL80919.1"/>
    <property type="molecule type" value="Genomic_DNA"/>
</dbReference>
<sequence>MSSAADDFADHRGLLFTVAYEMLGSAADAEDVLQESWLRCADVLWDEVRDPRAYLVRVVTRQSLNRLRTLQRQRETYVGTWLPEPLVTAPDVADDVELADSVSFAMLVVLETLTPLERAVFVLREIFGFEYAEIAAATEKTEPAVRQLASRARNHVEARRPRVELPENSQEIVAEFFIAASTGQVEPLLELLAPDVVLRTDGGGIKKAALNPIHGASKVARFLAAVVPTGAQIDVEWGTVNGSPALFLIVDGELDAVGTVVAEHGLVKEIYLVRNPEKLTGVGTQREITLR</sequence>
<dbReference type="Gene3D" id="1.10.1740.10">
    <property type="match status" value="1"/>
</dbReference>
<feature type="domain" description="RNA polymerase sigma factor 70 region 4 type 2" evidence="7">
    <location>
        <begin position="106"/>
        <end position="155"/>
    </location>
</feature>
<dbReference type="GO" id="GO:0006352">
    <property type="term" value="P:DNA-templated transcription initiation"/>
    <property type="evidence" value="ECO:0007669"/>
    <property type="project" value="InterPro"/>
</dbReference>
<dbReference type="PANTHER" id="PTHR30173:SF36">
    <property type="entry name" value="ECF RNA POLYMERASE SIGMA FACTOR SIGJ"/>
    <property type="match status" value="1"/>
</dbReference>
<dbReference type="NCBIfam" id="TIGR02957">
    <property type="entry name" value="SigX4"/>
    <property type="match status" value="1"/>
</dbReference>
<dbReference type="InterPro" id="IPR013325">
    <property type="entry name" value="RNA_pol_sigma_r2"/>
</dbReference>
<comment type="subunit">
    <text evidence="2">Interacts transiently with the RNA polymerase catalytic core formed by RpoA, RpoB, RpoC and RpoZ (2 alpha, 1 beta, 1 beta' and 1 omega subunit) to form the RNA polymerase holoenzyme that can initiate transcription.</text>
</comment>
<organism evidence="8 9">
    <name type="scientific">Nocardioides marmorisolisilvae</name>
    <dbReference type="NCBI Taxonomy" id="1542737"/>
    <lineage>
        <taxon>Bacteria</taxon>
        <taxon>Bacillati</taxon>
        <taxon>Actinomycetota</taxon>
        <taxon>Actinomycetes</taxon>
        <taxon>Propionibacteriales</taxon>
        <taxon>Nocardioidaceae</taxon>
        <taxon>Nocardioides</taxon>
    </lineage>
</organism>
<evidence type="ECO:0000256" key="4">
    <source>
        <dbReference type="ARBA" id="ARBA00023082"/>
    </source>
</evidence>
<dbReference type="NCBIfam" id="NF007214">
    <property type="entry name" value="PRK09636.1"/>
    <property type="match status" value="1"/>
</dbReference>